<feature type="transmembrane region" description="Helical" evidence="2">
    <location>
        <begin position="437"/>
        <end position="461"/>
    </location>
</feature>
<feature type="region of interest" description="Disordered" evidence="1">
    <location>
        <begin position="471"/>
        <end position="490"/>
    </location>
</feature>
<sequence>SGATGIVPNMDEVIAPDSDWRNSQIGQQILNEVQIEPPNSDKEPPQITAQLFSDSSGNEPFNPVVRGSITDASPIIRLRAGFDATPVEEFVDVTAYLQADGSFSLDRQILEQILGNSLAGNSHVLHLISEDAGRLIGVNAIRVGNLVPENDAELNQALAEFYGLDPYPDSLTLIAGSTRQLSLTINELESRPNITAGETGTRYFVSHPELLQVNEDGLVTALDEGEATLTIIHGAQMVTIPISVQKPLAGSVTLGAEGGVVEAVDGSLVMVPPGGLETETAVSLTPLTGESLSLPLPESLDLVGAFSLDLGDEPLTQPAQLAIPAPAGLSAGSEVLFLRKSSLPDETGTWNPTWSIEEAGVVDEEGTIRTTSWPFNGILASGQYAVLAWPAAGLGTLGFVETGISQITASQWATSTAGGINLTGNLSLATSSLAAQVGFLSIAALTYGQFVATAYLLAYLAKYLLARPRNHRHSPSRFTCSHNSRSRTHR</sequence>
<name>A0ABS3FSB8_9CYAN</name>
<keyword evidence="4" id="KW-1185">Reference proteome</keyword>
<keyword evidence="2" id="KW-1133">Transmembrane helix</keyword>
<evidence type="ECO:0000256" key="1">
    <source>
        <dbReference type="SAM" id="MobiDB-lite"/>
    </source>
</evidence>
<organism evidence="3 4">
    <name type="scientific">Phormidium pseudopriestleyi FRX01</name>
    <dbReference type="NCBI Taxonomy" id="1759528"/>
    <lineage>
        <taxon>Bacteria</taxon>
        <taxon>Bacillati</taxon>
        <taxon>Cyanobacteriota</taxon>
        <taxon>Cyanophyceae</taxon>
        <taxon>Oscillatoriophycideae</taxon>
        <taxon>Oscillatoriales</taxon>
        <taxon>Oscillatoriaceae</taxon>
        <taxon>Phormidium</taxon>
    </lineage>
</organism>
<accession>A0ABS3FSB8</accession>
<dbReference type="EMBL" id="JAFLQW010000344">
    <property type="protein sequence ID" value="MBO0350013.1"/>
    <property type="molecule type" value="Genomic_DNA"/>
</dbReference>
<keyword evidence="2" id="KW-0472">Membrane</keyword>
<comment type="caution">
    <text evidence="3">The sequence shown here is derived from an EMBL/GenBank/DDBJ whole genome shotgun (WGS) entry which is preliminary data.</text>
</comment>
<reference evidence="3 4" key="1">
    <citation type="submission" date="2021-03" db="EMBL/GenBank/DDBJ databases">
        <title>Metabolic Capacity of the Antarctic Cyanobacterium Phormidium pseudopriestleyi that Sustains Oxygenic Photosynthesis in the Presence of Hydrogen Sulfide.</title>
        <authorList>
            <person name="Lumian J.E."/>
            <person name="Jungblut A.D."/>
            <person name="Dillon M.L."/>
            <person name="Hawes I."/>
            <person name="Doran P.T."/>
            <person name="Mackey T.J."/>
            <person name="Dick G.J."/>
            <person name="Grettenberger C.L."/>
            <person name="Sumner D.Y."/>
        </authorList>
    </citation>
    <scope>NUCLEOTIDE SEQUENCE [LARGE SCALE GENOMIC DNA]</scope>
    <source>
        <strain evidence="3 4">FRX01</strain>
    </source>
</reference>
<protein>
    <recommendedName>
        <fullName evidence="5">BIG2 domain-containing protein</fullName>
    </recommendedName>
</protein>
<evidence type="ECO:0000256" key="2">
    <source>
        <dbReference type="SAM" id="Phobius"/>
    </source>
</evidence>
<evidence type="ECO:0000313" key="4">
    <source>
        <dbReference type="Proteomes" id="UP000664844"/>
    </source>
</evidence>
<proteinExistence type="predicted"/>
<gene>
    <name evidence="3" type="ORF">J0895_13000</name>
</gene>
<dbReference type="Proteomes" id="UP000664844">
    <property type="component" value="Unassembled WGS sequence"/>
</dbReference>
<dbReference type="Gene3D" id="2.60.40.1080">
    <property type="match status" value="1"/>
</dbReference>
<keyword evidence="2" id="KW-0812">Transmembrane</keyword>
<evidence type="ECO:0000313" key="3">
    <source>
        <dbReference type="EMBL" id="MBO0350013.1"/>
    </source>
</evidence>
<feature type="non-terminal residue" evidence="3">
    <location>
        <position position="1"/>
    </location>
</feature>
<evidence type="ECO:0008006" key="5">
    <source>
        <dbReference type="Google" id="ProtNLM"/>
    </source>
</evidence>